<sequence length="183" mass="20519">MQQELYDAKGVPVEPLNSDRVLIDHAVRCWEAEQVNAERINGRKRFLAAGLMAVLGLGLYRLEWFYDPEMIPRVGNPWLQLIIKALLIIGLLLLATSLVVAYRPSFGSRGYKTASIHLALRRDERGLEIPIQAARRTYGAYGSLLSKNKASWAKLYYAEMIFTAGFSIIVIALAMYISCSQPA</sequence>
<dbReference type="AlphaFoldDB" id="A0A518BTI1"/>
<keyword evidence="1" id="KW-0812">Transmembrane</keyword>
<name>A0A518BTI1_9BACT</name>
<evidence type="ECO:0000313" key="2">
    <source>
        <dbReference type="EMBL" id="QDU70276.1"/>
    </source>
</evidence>
<gene>
    <name evidence="2" type="ORF">Pan265_00990</name>
</gene>
<accession>A0A518BTI1</accession>
<reference evidence="2 3" key="1">
    <citation type="submission" date="2019-02" db="EMBL/GenBank/DDBJ databases">
        <title>Deep-cultivation of Planctomycetes and their phenomic and genomic characterization uncovers novel biology.</title>
        <authorList>
            <person name="Wiegand S."/>
            <person name="Jogler M."/>
            <person name="Boedeker C."/>
            <person name="Pinto D."/>
            <person name="Vollmers J."/>
            <person name="Rivas-Marin E."/>
            <person name="Kohn T."/>
            <person name="Peeters S.H."/>
            <person name="Heuer A."/>
            <person name="Rast P."/>
            <person name="Oberbeckmann S."/>
            <person name="Bunk B."/>
            <person name="Jeske O."/>
            <person name="Meyerdierks A."/>
            <person name="Storesund J.E."/>
            <person name="Kallscheuer N."/>
            <person name="Luecker S."/>
            <person name="Lage O.M."/>
            <person name="Pohl T."/>
            <person name="Merkel B.J."/>
            <person name="Hornburger P."/>
            <person name="Mueller R.-W."/>
            <person name="Bruemmer F."/>
            <person name="Labrenz M."/>
            <person name="Spormann A.M."/>
            <person name="Op den Camp H."/>
            <person name="Overmann J."/>
            <person name="Amann R."/>
            <person name="Jetten M.S.M."/>
            <person name="Mascher T."/>
            <person name="Medema M.H."/>
            <person name="Devos D.P."/>
            <person name="Kaster A.-K."/>
            <person name="Ovreas L."/>
            <person name="Rohde M."/>
            <person name="Galperin M.Y."/>
            <person name="Jogler C."/>
        </authorList>
    </citation>
    <scope>NUCLEOTIDE SEQUENCE [LARGE SCALE GENOMIC DNA]</scope>
    <source>
        <strain evidence="2 3">Pan265</strain>
    </source>
</reference>
<dbReference type="EMBL" id="CP036280">
    <property type="protein sequence ID" value="QDU70276.1"/>
    <property type="molecule type" value="Genomic_DNA"/>
</dbReference>
<feature type="transmembrane region" description="Helical" evidence="1">
    <location>
        <begin position="78"/>
        <end position="102"/>
    </location>
</feature>
<organism evidence="2 3">
    <name type="scientific">Mucisphaera calidilacus</name>
    <dbReference type="NCBI Taxonomy" id="2527982"/>
    <lineage>
        <taxon>Bacteria</taxon>
        <taxon>Pseudomonadati</taxon>
        <taxon>Planctomycetota</taxon>
        <taxon>Phycisphaerae</taxon>
        <taxon>Phycisphaerales</taxon>
        <taxon>Phycisphaeraceae</taxon>
        <taxon>Mucisphaera</taxon>
    </lineage>
</organism>
<keyword evidence="3" id="KW-1185">Reference proteome</keyword>
<evidence type="ECO:0000313" key="3">
    <source>
        <dbReference type="Proteomes" id="UP000320386"/>
    </source>
</evidence>
<dbReference type="Proteomes" id="UP000320386">
    <property type="component" value="Chromosome"/>
</dbReference>
<protein>
    <submittedName>
        <fullName evidence="2">Uncharacterized protein</fullName>
    </submittedName>
</protein>
<dbReference type="RefSeq" id="WP_145444317.1">
    <property type="nucleotide sequence ID" value="NZ_CP036280.1"/>
</dbReference>
<keyword evidence="1" id="KW-1133">Transmembrane helix</keyword>
<evidence type="ECO:0000256" key="1">
    <source>
        <dbReference type="SAM" id="Phobius"/>
    </source>
</evidence>
<dbReference type="KEGG" id="mcad:Pan265_00990"/>
<feature type="transmembrane region" description="Helical" evidence="1">
    <location>
        <begin position="155"/>
        <end position="177"/>
    </location>
</feature>
<keyword evidence="1" id="KW-0472">Membrane</keyword>
<proteinExistence type="predicted"/>
<feature type="transmembrane region" description="Helical" evidence="1">
    <location>
        <begin position="46"/>
        <end position="66"/>
    </location>
</feature>